<gene>
    <name evidence="1" type="ORF">NCTC13350_01763</name>
</gene>
<evidence type="ECO:0000313" key="1">
    <source>
        <dbReference type="EMBL" id="SUB00838.1"/>
    </source>
</evidence>
<evidence type="ECO:0000313" key="2">
    <source>
        <dbReference type="Proteomes" id="UP000255000"/>
    </source>
</evidence>
<dbReference type="Proteomes" id="UP000255000">
    <property type="component" value="Unassembled WGS sequence"/>
</dbReference>
<name>A0A378ZUS3_9HYPH</name>
<proteinExistence type="predicted"/>
<dbReference type="EMBL" id="UGSK01000001">
    <property type="protein sequence ID" value="SUB00838.1"/>
    <property type="molecule type" value="Genomic_DNA"/>
</dbReference>
<sequence length="180" mass="20578">MQKITDVVENIRQVIDELQNEGFGLPSEYIETFEKIESQAPHYRLNHTPPGCPALSEPNFSAMQELWNQAMIDRLVPDQKCENTLLNICYRCLRLESLVLAELIEKEFRPTATVIISISAGEKLQGLTEVYQATPQTFVEALLHYALSVNECPTSWEATRPFDFSHYDPRNNDAAAGRWF</sequence>
<accession>A0A378ZUS3</accession>
<protein>
    <submittedName>
        <fullName evidence="1">Uncharacterized protein</fullName>
    </submittedName>
</protein>
<dbReference type="AlphaFoldDB" id="A0A378ZUS3"/>
<dbReference type="RefSeq" id="WP_019966421.1">
    <property type="nucleotide sequence ID" value="NZ_UGSK01000001.1"/>
</dbReference>
<reference evidence="1 2" key="1">
    <citation type="submission" date="2018-06" db="EMBL/GenBank/DDBJ databases">
        <authorList>
            <consortium name="Pathogen Informatics"/>
            <person name="Doyle S."/>
        </authorList>
    </citation>
    <scope>NUCLEOTIDE SEQUENCE [LARGE SCALE GENOMIC DNA]</scope>
    <source>
        <strain evidence="1 2">NCTC13350</strain>
    </source>
</reference>
<organism evidence="1 2">
    <name type="scientific">Pannonibacter phragmitetus</name>
    <dbReference type="NCBI Taxonomy" id="121719"/>
    <lineage>
        <taxon>Bacteria</taxon>
        <taxon>Pseudomonadati</taxon>
        <taxon>Pseudomonadota</taxon>
        <taxon>Alphaproteobacteria</taxon>
        <taxon>Hyphomicrobiales</taxon>
        <taxon>Stappiaceae</taxon>
        <taxon>Pannonibacter</taxon>
    </lineage>
</organism>